<accession>A0A5S4VFA2</accession>
<dbReference type="Gene3D" id="1.10.10.10">
    <property type="entry name" value="Winged helix-like DNA-binding domain superfamily/Winged helix DNA-binding domain"/>
    <property type="match status" value="1"/>
</dbReference>
<keyword evidence="2" id="KW-0238">DNA-binding</keyword>
<dbReference type="SUPFAM" id="SSF48008">
    <property type="entry name" value="GntR ligand-binding domain-like"/>
    <property type="match status" value="1"/>
</dbReference>
<reference evidence="5 6" key="1">
    <citation type="submission" date="2019-08" db="EMBL/GenBank/DDBJ databases">
        <authorList>
            <person name="Duncan S."/>
            <person name="Walker A."/>
        </authorList>
    </citation>
    <scope>NUCLEOTIDE SEQUENCE [LARGE SCALE GENOMIC DNA]</scope>
    <source>
        <strain evidence="5 6">T3WBe13</strain>
    </source>
</reference>
<dbReference type="InterPro" id="IPR011711">
    <property type="entry name" value="GntR_C"/>
</dbReference>
<dbReference type="InterPro" id="IPR000524">
    <property type="entry name" value="Tscrpt_reg_HTH_GntR"/>
</dbReference>
<dbReference type="CDD" id="cd07377">
    <property type="entry name" value="WHTH_GntR"/>
    <property type="match status" value="1"/>
</dbReference>
<dbReference type="PROSITE" id="PS50949">
    <property type="entry name" value="HTH_GNTR"/>
    <property type="match status" value="1"/>
</dbReference>
<dbReference type="InterPro" id="IPR036388">
    <property type="entry name" value="WH-like_DNA-bd_sf"/>
</dbReference>
<dbReference type="AlphaFoldDB" id="A0A5S4VFA2"/>
<evidence type="ECO:0000259" key="4">
    <source>
        <dbReference type="PROSITE" id="PS50949"/>
    </source>
</evidence>
<dbReference type="InterPro" id="IPR036390">
    <property type="entry name" value="WH_DNA-bd_sf"/>
</dbReference>
<dbReference type="GO" id="GO:0003677">
    <property type="term" value="F:DNA binding"/>
    <property type="evidence" value="ECO:0007669"/>
    <property type="project" value="UniProtKB-KW"/>
</dbReference>
<proteinExistence type="predicted"/>
<dbReference type="Gene3D" id="1.20.120.530">
    <property type="entry name" value="GntR ligand-binding domain-like"/>
    <property type="match status" value="1"/>
</dbReference>
<comment type="caution">
    <text evidence="5">The sequence shown here is derived from an EMBL/GenBank/DDBJ whole genome shotgun (WGS) entry which is preliminary data.</text>
</comment>
<dbReference type="Proteomes" id="UP000324327">
    <property type="component" value="Unassembled WGS sequence"/>
</dbReference>
<dbReference type="PANTHER" id="PTHR43537:SF5">
    <property type="entry name" value="UXU OPERON TRANSCRIPTIONAL REGULATOR"/>
    <property type="match status" value="1"/>
</dbReference>
<evidence type="ECO:0000313" key="6">
    <source>
        <dbReference type="Proteomes" id="UP000324327"/>
    </source>
</evidence>
<dbReference type="RefSeq" id="WP_148873145.1">
    <property type="nucleotide sequence ID" value="NZ_JADNIT010000011.1"/>
</dbReference>
<feature type="domain" description="HTH gntR-type" evidence="4">
    <location>
        <begin position="11"/>
        <end position="79"/>
    </location>
</feature>
<dbReference type="SUPFAM" id="SSF46785">
    <property type="entry name" value="Winged helix' DNA-binding domain"/>
    <property type="match status" value="1"/>
</dbReference>
<dbReference type="SMART" id="SM00345">
    <property type="entry name" value="HTH_GNTR"/>
    <property type="match status" value="1"/>
</dbReference>
<dbReference type="PANTHER" id="PTHR43537">
    <property type="entry name" value="TRANSCRIPTIONAL REGULATOR, GNTR FAMILY"/>
    <property type="match status" value="1"/>
</dbReference>
<dbReference type="SMART" id="SM00895">
    <property type="entry name" value="FCD"/>
    <property type="match status" value="1"/>
</dbReference>
<dbReference type="Pfam" id="PF00392">
    <property type="entry name" value="GntR"/>
    <property type="match status" value="1"/>
</dbReference>
<name>A0A5S4VFA2_9FIRM</name>
<gene>
    <name evidence="5" type="ORF">FYL31_11885</name>
</gene>
<keyword evidence="1" id="KW-0805">Transcription regulation</keyword>
<dbReference type="PRINTS" id="PR00035">
    <property type="entry name" value="HTHGNTR"/>
</dbReference>
<evidence type="ECO:0000256" key="1">
    <source>
        <dbReference type="ARBA" id="ARBA00023015"/>
    </source>
</evidence>
<sequence length="239" mass="27036">MPYNYEKVNQKLLVPQIEDQLVMYIQHENIGIGAKLPSEYKLAEIFGVGRSTIREAVKSLVTKGMLEVKRGSGTFVKSTEIVVDDPLGLAQFEDKYRLAMELFEVRMLLEPDVAAVACQKATEEDKKRIKSLCDEVEQLYLSGQNHIKKDMEFHETIARCSGNRVVEVLIPVILTAITTFANLTHRKLINETIDTHRAITDAILRGDTMGAKCAMIMHLTYNRQTIIDMSEQNKTCQTS</sequence>
<organism evidence="5 6">
    <name type="scientific">Agathobacter rectalis</name>
    <dbReference type="NCBI Taxonomy" id="39491"/>
    <lineage>
        <taxon>Bacteria</taxon>
        <taxon>Bacillati</taxon>
        <taxon>Bacillota</taxon>
        <taxon>Clostridia</taxon>
        <taxon>Lachnospirales</taxon>
        <taxon>Lachnospiraceae</taxon>
        <taxon>Agathobacter</taxon>
    </lineage>
</organism>
<keyword evidence="3" id="KW-0804">Transcription</keyword>
<dbReference type="GO" id="GO:0003700">
    <property type="term" value="F:DNA-binding transcription factor activity"/>
    <property type="evidence" value="ECO:0007669"/>
    <property type="project" value="InterPro"/>
</dbReference>
<evidence type="ECO:0000256" key="3">
    <source>
        <dbReference type="ARBA" id="ARBA00023163"/>
    </source>
</evidence>
<dbReference type="Pfam" id="PF07729">
    <property type="entry name" value="FCD"/>
    <property type="match status" value="1"/>
</dbReference>
<dbReference type="EMBL" id="VSTF01000015">
    <property type="protein sequence ID" value="TYL57795.1"/>
    <property type="molecule type" value="Genomic_DNA"/>
</dbReference>
<reference evidence="5 6" key="2">
    <citation type="submission" date="2019-09" db="EMBL/GenBank/DDBJ databases">
        <title>Strain-level analysis of Eubacterium rectale using genomes from metagenomes.</title>
        <authorList>
            <person name="Karcher N."/>
            <person name="Segata N."/>
        </authorList>
    </citation>
    <scope>NUCLEOTIDE SEQUENCE [LARGE SCALE GENOMIC DNA]</scope>
    <source>
        <strain evidence="5 6">T3WBe13</strain>
    </source>
</reference>
<evidence type="ECO:0000256" key="2">
    <source>
        <dbReference type="ARBA" id="ARBA00023125"/>
    </source>
</evidence>
<dbReference type="InterPro" id="IPR008920">
    <property type="entry name" value="TF_FadR/GntR_C"/>
</dbReference>
<protein>
    <submittedName>
        <fullName evidence="5">FadR family transcriptional regulator</fullName>
    </submittedName>
</protein>
<evidence type="ECO:0000313" key="5">
    <source>
        <dbReference type="EMBL" id="TYL57795.1"/>
    </source>
</evidence>